<feature type="compositionally biased region" description="Low complexity" evidence="16">
    <location>
        <begin position="1079"/>
        <end position="1090"/>
    </location>
</feature>
<dbReference type="SUPFAM" id="SSF52540">
    <property type="entry name" value="P-loop containing nucleoside triphosphate hydrolases"/>
    <property type="match status" value="1"/>
</dbReference>
<dbReference type="GO" id="GO:0045197">
    <property type="term" value="P:establishment or maintenance of epithelial cell apical/basal polarity"/>
    <property type="evidence" value="ECO:0007669"/>
    <property type="project" value="EnsemblMetazoa"/>
</dbReference>
<feature type="domain" description="SH3" evidence="17">
    <location>
        <begin position="1686"/>
        <end position="1757"/>
    </location>
</feature>
<reference evidence="21 22" key="1">
    <citation type="journal article" date="2007" name="Nature">
        <title>Evolution of genes and genomes on the Drosophila phylogeny.</title>
        <authorList>
            <consortium name="Drosophila 12 Genomes Consortium"/>
            <person name="Clark A.G."/>
            <person name="Eisen M.B."/>
            <person name="Smith D.R."/>
            <person name="Bergman C.M."/>
            <person name="Oliver B."/>
            <person name="Markow T.A."/>
            <person name="Kaufman T.C."/>
            <person name="Kellis M."/>
            <person name="Gelbart W."/>
            <person name="Iyer V.N."/>
            <person name="Pollard D.A."/>
            <person name="Sackton T.B."/>
            <person name="Larracuente A.M."/>
            <person name="Singh N.D."/>
            <person name="Abad J.P."/>
            <person name="Abt D.N."/>
            <person name="Adryan B."/>
            <person name="Aguade M."/>
            <person name="Akashi H."/>
            <person name="Anderson W.W."/>
            <person name="Aquadro C.F."/>
            <person name="Ardell D.H."/>
            <person name="Arguello R."/>
            <person name="Artieri C.G."/>
            <person name="Barbash D.A."/>
            <person name="Barker D."/>
            <person name="Barsanti P."/>
            <person name="Batterham P."/>
            <person name="Batzoglou S."/>
            <person name="Begun D."/>
            <person name="Bhutkar A."/>
            <person name="Blanco E."/>
            <person name="Bosak S.A."/>
            <person name="Bradley R.K."/>
            <person name="Brand A.D."/>
            <person name="Brent M.R."/>
            <person name="Brooks A.N."/>
            <person name="Brown R.H."/>
            <person name="Butlin R.K."/>
            <person name="Caggese C."/>
            <person name="Calvi B.R."/>
            <person name="Bernardo de Carvalho A."/>
            <person name="Caspi A."/>
            <person name="Castrezana S."/>
            <person name="Celniker S.E."/>
            <person name="Chang J.L."/>
            <person name="Chapple C."/>
            <person name="Chatterji S."/>
            <person name="Chinwalla A."/>
            <person name="Civetta A."/>
            <person name="Clifton S.W."/>
            <person name="Comeron J.M."/>
            <person name="Costello J.C."/>
            <person name="Coyne J.A."/>
            <person name="Daub J."/>
            <person name="David R.G."/>
            <person name="Delcher A.L."/>
            <person name="Delehaunty K."/>
            <person name="Do C.B."/>
            <person name="Ebling H."/>
            <person name="Edwards K."/>
            <person name="Eickbush T."/>
            <person name="Evans J.D."/>
            <person name="Filipski A."/>
            <person name="Findeiss S."/>
            <person name="Freyhult E."/>
            <person name="Fulton L."/>
            <person name="Fulton R."/>
            <person name="Garcia A.C."/>
            <person name="Gardiner A."/>
            <person name="Garfield D.A."/>
            <person name="Garvin B.E."/>
            <person name="Gibson G."/>
            <person name="Gilbert D."/>
            <person name="Gnerre S."/>
            <person name="Godfrey J."/>
            <person name="Good R."/>
            <person name="Gotea V."/>
            <person name="Gravely B."/>
            <person name="Greenberg A.J."/>
            <person name="Griffiths-Jones S."/>
            <person name="Gross S."/>
            <person name="Guigo R."/>
            <person name="Gustafson E.A."/>
            <person name="Haerty W."/>
            <person name="Hahn M.W."/>
            <person name="Halligan D.L."/>
            <person name="Halpern A.L."/>
            <person name="Halter G.M."/>
            <person name="Han M.V."/>
            <person name="Heger A."/>
            <person name="Hillier L."/>
            <person name="Hinrichs A.S."/>
            <person name="Holmes I."/>
            <person name="Hoskins R.A."/>
            <person name="Hubisz M.J."/>
            <person name="Hultmark D."/>
            <person name="Huntley M.A."/>
            <person name="Jaffe D.B."/>
            <person name="Jagadeeshan S."/>
            <person name="Jeck W.R."/>
            <person name="Johnson J."/>
            <person name="Jones C.D."/>
            <person name="Jordan W.C."/>
            <person name="Karpen G.H."/>
            <person name="Kataoka E."/>
            <person name="Keightley P.D."/>
            <person name="Kheradpour P."/>
            <person name="Kirkness E.F."/>
            <person name="Koerich L.B."/>
            <person name="Kristiansen K."/>
            <person name="Kudrna D."/>
            <person name="Kulathinal R.J."/>
            <person name="Kumar S."/>
            <person name="Kwok R."/>
            <person name="Lander E."/>
            <person name="Langley C.H."/>
            <person name="Lapoint R."/>
            <person name="Lazzaro B.P."/>
            <person name="Lee S.J."/>
            <person name="Levesque L."/>
            <person name="Li R."/>
            <person name="Lin C.F."/>
            <person name="Lin M.F."/>
            <person name="Lindblad-Toh K."/>
            <person name="Llopart A."/>
            <person name="Long M."/>
            <person name="Low L."/>
            <person name="Lozovsky E."/>
            <person name="Lu J."/>
            <person name="Luo M."/>
            <person name="Machado C.A."/>
            <person name="Makalowski W."/>
            <person name="Marzo M."/>
            <person name="Matsuda M."/>
            <person name="Matzkin L."/>
            <person name="McAllister B."/>
            <person name="McBride C.S."/>
            <person name="McKernan B."/>
            <person name="McKernan K."/>
            <person name="Mendez-Lago M."/>
            <person name="Minx P."/>
            <person name="Mollenhauer M.U."/>
            <person name="Montooth K."/>
            <person name="Mount S.M."/>
            <person name="Mu X."/>
            <person name="Myers E."/>
            <person name="Negre B."/>
            <person name="Newfeld S."/>
            <person name="Nielsen R."/>
            <person name="Noor M.A."/>
            <person name="O'Grady P."/>
            <person name="Pachter L."/>
            <person name="Papaceit M."/>
            <person name="Parisi M.J."/>
            <person name="Parisi M."/>
            <person name="Parts L."/>
            <person name="Pedersen J.S."/>
            <person name="Pesole G."/>
            <person name="Phillippy A.M."/>
            <person name="Ponting C.P."/>
            <person name="Pop M."/>
            <person name="Porcelli D."/>
            <person name="Powell J.R."/>
            <person name="Prohaska S."/>
            <person name="Pruitt K."/>
            <person name="Puig M."/>
            <person name="Quesneville H."/>
            <person name="Ram K.R."/>
            <person name="Rand D."/>
            <person name="Rasmussen M.D."/>
            <person name="Reed L.K."/>
            <person name="Reenan R."/>
            <person name="Reily A."/>
            <person name="Remington K.A."/>
            <person name="Rieger T.T."/>
            <person name="Ritchie M.G."/>
            <person name="Robin C."/>
            <person name="Rogers Y.H."/>
            <person name="Rohde C."/>
            <person name="Rozas J."/>
            <person name="Rubenfield M.J."/>
            <person name="Ruiz A."/>
            <person name="Russo S."/>
            <person name="Salzberg S.L."/>
            <person name="Sanchez-Gracia A."/>
            <person name="Saranga D.J."/>
            <person name="Sato H."/>
            <person name="Schaeffer S.W."/>
            <person name="Schatz M.C."/>
            <person name="Schlenke T."/>
            <person name="Schwartz R."/>
            <person name="Segarra C."/>
            <person name="Singh R.S."/>
            <person name="Sirot L."/>
            <person name="Sirota M."/>
            <person name="Sisneros N.B."/>
            <person name="Smith C.D."/>
            <person name="Smith T.F."/>
            <person name="Spieth J."/>
            <person name="Stage D.E."/>
            <person name="Stark A."/>
            <person name="Stephan W."/>
            <person name="Strausberg R.L."/>
            <person name="Strempel S."/>
            <person name="Sturgill D."/>
            <person name="Sutton G."/>
            <person name="Sutton G.G."/>
            <person name="Tao W."/>
            <person name="Teichmann S."/>
            <person name="Tobari Y.N."/>
            <person name="Tomimura Y."/>
            <person name="Tsolas J.M."/>
            <person name="Valente V.L."/>
            <person name="Venter E."/>
            <person name="Venter J.C."/>
            <person name="Vicario S."/>
            <person name="Vieira F.G."/>
            <person name="Vilella A.J."/>
            <person name="Villasante A."/>
            <person name="Walenz B."/>
            <person name="Wang J."/>
            <person name="Wasserman M."/>
            <person name="Watts T."/>
            <person name="Wilson D."/>
            <person name="Wilson R.K."/>
            <person name="Wing R.A."/>
            <person name="Wolfner M.F."/>
            <person name="Wong A."/>
            <person name="Wong G.K."/>
            <person name="Wu C.I."/>
            <person name="Wu G."/>
            <person name="Yamamoto D."/>
            <person name="Yang H.P."/>
            <person name="Yang S.P."/>
            <person name="Yorke J.A."/>
            <person name="Yoshida K."/>
            <person name="Zdobnov E."/>
            <person name="Zhang P."/>
            <person name="Zhang Y."/>
            <person name="Zimin A.V."/>
            <person name="Baldwin J."/>
            <person name="Abdouelleil A."/>
            <person name="Abdulkadir J."/>
            <person name="Abebe A."/>
            <person name="Abera B."/>
            <person name="Abreu J."/>
            <person name="Acer S.C."/>
            <person name="Aftuck L."/>
            <person name="Alexander A."/>
            <person name="An P."/>
            <person name="Anderson E."/>
            <person name="Anderson S."/>
            <person name="Arachi H."/>
            <person name="Azer M."/>
            <person name="Bachantsang P."/>
            <person name="Barry A."/>
            <person name="Bayul T."/>
            <person name="Berlin A."/>
            <person name="Bessette D."/>
            <person name="Bloom T."/>
            <person name="Blye J."/>
            <person name="Boguslavskiy L."/>
            <person name="Bonnet C."/>
            <person name="Boukhgalter B."/>
            <person name="Bourzgui I."/>
            <person name="Brown A."/>
            <person name="Cahill P."/>
            <person name="Channer S."/>
            <person name="Cheshatsang Y."/>
            <person name="Chuda L."/>
            <person name="Citroen M."/>
            <person name="Collymore A."/>
            <person name="Cooke P."/>
            <person name="Costello M."/>
            <person name="D'Aco K."/>
            <person name="Daza R."/>
            <person name="De Haan G."/>
            <person name="DeGray S."/>
            <person name="DeMaso C."/>
            <person name="Dhargay N."/>
            <person name="Dooley K."/>
            <person name="Dooley E."/>
            <person name="Doricent M."/>
            <person name="Dorje P."/>
            <person name="Dorjee K."/>
            <person name="Dupes A."/>
            <person name="Elong R."/>
            <person name="Falk J."/>
            <person name="Farina A."/>
            <person name="Faro S."/>
            <person name="Ferguson D."/>
            <person name="Fisher S."/>
            <person name="Foley C.D."/>
            <person name="Franke A."/>
            <person name="Friedrich D."/>
            <person name="Gadbois L."/>
            <person name="Gearin G."/>
            <person name="Gearin C.R."/>
            <person name="Giannoukos G."/>
            <person name="Goode T."/>
            <person name="Graham J."/>
            <person name="Grandbois E."/>
            <person name="Grewal S."/>
            <person name="Gyaltsen K."/>
            <person name="Hafez N."/>
            <person name="Hagos B."/>
            <person name="Hall J."/>
            <person name="Henson C."/>
            <person name="Hollinger A."/>
            <person name="Honan T."/>
            <person name="Huard M.D."/>
            <person name="Hughes L."/>
            <person name="Hurhula B."/>
            <person name="Husby M.E."/>
            <person name="Kamat A."/>
            <person name="Kanga B."/>
            <person name="Kashin S."/>
            <person name="Khazanovich D."/>
            <person name="Kisner P."/>
            <person name="Lance K."/>
            <person name="Lara M."/>
            <person name="Lee W."/>
            <person name="Lennon N."/>
            <person name="Letendre F."/>
            <person name="LeVine R."/>
            <person name="Lipovsky A."/>
            <person name="Liu X."/>
            <person name="Liu J."/>
            <person name="Liu S."/>
            <person name="Lokyitsang T."/>
            <person name="Lokyitsang Y."/>
            <person name="Lubonja R."/>
            <person name="Lui A."/>
            <person name="MacDonald P."/>
            <person name="Magnisalis V."/>
            <person name="Maru K."/>
            <person name="Matthews C."/>
            <person name="McCusker W."/>
            <person name="McDonough S."/>
            <person name="Mehta T."/>
            <person name="Meldrim J."/>
            <person name="Meneus L."/>
            <person name="Mihai O."/>
            <person name="Mihalev A."/>
            <person name="Mihova T."/>
            <person name="Mittelman R."/>
            <person name="Mlenga V."/>
            <person name="Montmayeur A."/>
            <person name="Mulrain L."/>
            <person name="Navidi A."/>
            <person name="Naylor J."/>
            <person name="Negash T."/>
            <person name="Nguyen T."/>
            <person name="Nguyen N."/>
            <person name="Nicol R."/>
            <person name="Norbu C."/>
            <person name="Norbu N."/>
            <person name="Novod N."/>
            <person name="O'Neill B."/>
            <person name="Osman S."/>
            <person name="Markiewicz E."/>
            <person name="Oyono O.L."/>
            <person name="Patti C."/>
            <person name="Phunkhang P."/>
            <person name="Pierre F."/>
            <person name="Priest M."/>
            <person name="Raghuraman S."/>
            <person name="Rege F."/>
            <person name="Reyes R."/>
            <person name="Rise C."/>
            <person name="Rogov P."/>
            <person name="Ross K."/>
            <person name="Ryan E."/>
            <person name="Settipalli S."/>
            <person name="Shea T."/>
            <person name="Sherpa N."/>
            <person name="Shi L."/>
            <person name="Shih D."/>
            <person name="Sparrow T."/>
            <person name="Spaulding J."/>
            <person name="Stalker J."/>
            <person name="Stange-Thomann N."/>
            <person name="Stavropoulos S."/>
            <person name="Stone C."/>
            <person name="Strader C."/>
            <person name="Tesfaye S."/>
            <person name="Thomson T."/>
            <person name="Thoulutsang Y."/>
            <person name="Thoulutsang D."/>
            <person name="Topham K."/>
            <person name="Topping I."/>
            <person name="Tsamla T."/>
            <person name="Vassiliev H."/>
            <person name="Vo A."/>
            <person name="Wangchuk T."/>
            <person name="Wangdi T."/>
            <person name="Weiand M."/>
            <person name="Wilkinson J."/>
            <person name="Wilson A."/>
            <person name="Yadav S."/>
            <person name="Young G."/>
            <person name="Yu Q."/>
            <person name="Zembek L."/>
            <person name="Zhong D."/>
            <person name="Zimmer A."/>
            <person name="Zwirko Z."/>
            <person name="Jaffe D.B."/>
            <person name="Alvarez P."/>
            <person name="Brockman W."/>
            <person name="Butler J."/>
            <person name="Chin C."/>
            <person name="Gnerre S."/>
            <person name="Grabherr M."/>
            <person name="Kleber M."/>
            <person name="Mauceli E."/>
            <person name="MacCallum I."/>
        </authorList>
    </citation>
    <scope>NUCLEOTIDE SEQUENCE [LARGE SCALE GENOMIC DNA]</scope>
    <source>
        <strain evidence="22">Tai18E2 / Tucson 14021-0261.01</strain>
    </source>
</reference>
<proteinExistence type="inferred from homology"/>
<evidence type="ECO:0000259" key="18">
    <source>
        <dbReference type="PROSITE" id="PS50052"/>
    </source>
</evidence>
<dbReference type="GO" id="GO:0045176">
    <property type="term" value="P:apical protein localization"/>
    <property type="evidence" value="ECO:0007669"/>
    <property type="project" value="EnsemblMetazoa"/>
</dbReference>
<feature type="compositionally biased region" description="Polar residues" evidence="16">
    <location>
        <begin position="1148"/>
        <end position="1161"/>
    </location>
</feature>
<dbReference type="SUPFAM" id="SSF50044">
    <property type="entry name" value="SH3-domain"/>
    <property type="match status" value="1"/>
</dbReference>
<evidence type="ECO:0000313" key="21">
    <source>
        <dbReference type="EMBL" id="KRK06684.1"/>
    </source>
</evidence>
<dbReference type="SMART" id="SM00228">
    <property type="entry name" value="PDZ"/>
    <property type="match status" value="2"/>
</dbReference>
<evidence type="ECO:0000256" key="14">
    <source>
        <dbReference type="ARBA" id="ARBA00031033"/>
    </source>
</evidence>
<dbReference type="GO" id="GO:0045186">
    <property type="term" value="P:zonula adherens assembly"/>
    <property type="evidence" value="ECO:0007669"/>
    <property type="project" value="EnsemblMetazoa"/>
</dbReference>
<keyword evidence="10" id="KW-0067">ATP-binding</keyword>
<feature type="compositionally biased region" description="Low complexity" evidence="16">
    <location>
        <begin position="975"/>
        <end position="1011"/>
    </location>
</feature>
<evidence type="ECO:0000313" key="22">
    <source>
        <dbReference type="Proteomes" id="UP000002282"/>
    </source>
</evidence>
<comment type="similarity">
    <text evidence="4">Belongs to the MAGUK family.</text>
</comment>
<dbReference type="CDD" id="cd12036">
    <property type="entry name" value="SH3_MPP5"/>
    <property type="match status" value="1"/>
</dbReference>
<feature type="region of interest" description="Disordered" evidence="16">
    <location>
        <begin position="971"/>
        <end position="1092"/>
    </location>
</feature>
<reference evidence="21 22" key="2">
    <citation type="journal article" date="2007" name="PLoS Biol.">
        <title>Principles of genome evolution in the Drosophila melanogaster species group.</title>
        <authorList>
            <person name="Ranz J.M."/>
            <person name="Maurin D."/>
            <person name="Chan Y.S."/>
            <person name="von Grotthuss M."/>
            <person name="Hillier L.W."/>
            <person name="Roote J."/>
            <person name="Ashburner M."/>
            <person name="Bergman C.M."/>
        </authorList>
    </citation>
    <scope>NUCLEOTIDE SEQUENCE [LARGE SCALE GENOMIC DNA]</scope>
    <source>
        <strain evidence="22">Tai18E2 / Tucson 14021-0261.01</strain>
    </source>
</reference>
<dbReference type="OrthoDB" id="43580at2759"/>
<evidence type="ECO:0000256" key="5">
    <source>
        <dbReference type="ARBA" id="ARBA00022427"/>
    </source>
</evidence>
<feature type="region of interest" description="Disordered" evidence="16">
    <location>
        <begin position="396"/>
        <end position="427"/>
    </location>
</feature>
<dbReference type="InterPro" id="IPR035601">
    <property type="entry name" value="MPP5_SH3"/>
</dbReference>
<dbReference type="Proteomes" id="UP000002282">
    <property type="component" value="Chromosome X"/>
</dbReference>
<keyword evidence="6 15" id="KW-0728">SH3 domain</keyword>
<dbReference type="SMR" id="A0A0R1EB34"/>
<dbReference type="SUPFAM" id="SSF50156">
    <property type="entry name" value="PDZ domain-like"/>
    <property type="match status" value="2"/>
</dbReference>
<keyword evidence="7" id="KW-1003">Cell membrane</keyword>
<evidence type="ECO:0000256" key="6">
    <source>
        <dbReference type="ARBA" id="ARBA00022443"/>
    </source>
</evidence>
<feature type="compositionally biased region" description="Low complexity" evidence="16">
    <location>
        <begin position="763"/>
        <end position="778"/>
    </location>
</feature>
<name>A0A0R1EB34_DROYA</name>
<dbReference type="FunFam" id="2.30.30.40:FF:000105">
    <property type="entry name" value="MAGUK p55 subfamily member 5"/>
    <property type="match status" value="1"/>
</dbReference>
<keyword evidence="9" id="KW-0547">Nucleotide-binding</keyword>
<dbReference type="GO" id="GO:0016324">
    <property type="term" value="C:apical plasma membrane"/>
    <property type="evidence" value="ECO:0007669"/>
    <property type="project" value="UniProtKB-SubCell"/>
</dbReference>
<dbReference type="SMART" id="SM00326">
    <property type="entry name" value="SH3"/>
    <property type="match status" value="1"/>
</dbReference>
<evidence type="ECO:0000259" key="19">
    <source>
        <dbReference type="PROSITE" id="PS50106"/>
    </source>
</evidence>
<evidence type="ECO:0000256" key="16">
    <source>
        <dbReference type="SAM" id="MobiDB-lite"/>
    </source>
</evidence>
<evidence type="ECO:0000259" key="17">
    <source>
        <dbReference type="PROSITE" id="PS50002"/>
    </source>
</evidence>
<evidence type="ECO:0000256" key="15">
    <source>
        <dbReference type="PROSITE-ProRule" id="PRU00192"/>
    </source>
</evidence>
<evidence type="ECO:0000256" key="11">
    <source>
        <dbReference type="ARBA" id="ARBA00022949"/>
    </source>
</evidence>
<evidence type="ECO:0000256" key="13">
    <source>
        <dbReference type="ARBA" id="ARBA00024392"/>
    </source>
</evidence>
<feature type="region of interest" description="Disordered" evidence="16">
    <location>
        <begin position="1"/>
        <end position="26"/>
    </location>
</feature>
<dbReference type="PROSITE" id="PS50052">
    <property type="entry name" value="GUANYLATE_KINASE_2"/>
    <property type="match status" value="1"/>
</dbReference>
<dbReference type="GO" id="GO:0045179">
    <property type="term" value="C:apical cortex"/>
    <property type="evidence" value="ECO:0007669"/>
    <property type="project" value="EnsemblMetazoa"/>
</dbReference>
<dbReference type="PANTHER" id="PTHR23122">
    <property type="entry name" value="MEMBRANE-ASSOCIATED GUANYLATE KINASE MAGUK"/>
    <property type="match status" value="1"/>
</dbReference>
<dbReference type="FunFam" id="3.30.63.10:FF:000002">
    <property type="entry name" value="Guanylate kinase 1"/>
    <property type="match status" value="1"/>
</dbReference>
<dbReference type="Gene3D" id="2.30.42.10">
    <property type="match status" value="2"/>
</dbReference>
<feature type="compositionally biased region" description="Low complexity" evidence="16">
    <location>
        <begin position="1134"/>
        <end position="1147"/>
    </location>
</feature>
<dbReference type="EMBL" id="CM000162">
    <property type="protein sequence ID" value="KRK06684.1"/>
    <property type="molecule type" value="Genomic_DNA"/>
</dbReference>
<dbReference type="Pfam" id="PF00625">
    <property type="entry name" value="Guanylate_kin"/>
    <property type="match status" value="1"/>
</dbReference>
<dbReference type="InterPro" id="IPR036028">
    <property type="entry name" value="SH3-like_dom_sf"/>
</dbReference>
<evidence type="ECO:0000256" key="2">
    <source>
        <dbReference type="ARBA" id="ARBA00004221"/>
    </source>
</evidence>
<dbReference type="CDD" id="cd00071">
    <property type="entry name" value="GMPK"/>
    <property type="match status" value="1"/>
</dbReference>
<gene>
    <name evidence="21" type="primary">Dyak\GE15771</name>
    <name evidence="21" type="synonym">dyak_GLEANR_17254</name>
    <name evidence="21" type="synonym">GE15771</name>
    <name evidence="21" type="ORF">Dyak_GE15771</name>
</gene>
<dbReference type="FunFam" id="3.40.50.300:FF:000469">
    <property type="entry name" value="MAGUK p55 subfamily member 5"/>
    <property type="match status" value="1"/>
</dbReference>
<dbReference type="Pfam" id="PF02828">
    <property type="entry name" value="L27"/>
    <property type="match status" value="1"/>
</dbReference>
<accession>A0A0R1EB34</accession>
<evidence type="ECO:0000256" key="12">
    <source>
        <dbReference type="ARBA" id="ARBA00023136"/>
    </source>
</evidence>
<dbReference type="InterPro" id="IPR050716">
    <property type="entry name" value="MAGUK"/>
</dbReference>
<feature type="domain" description="L27" evidence="20">
    <location>
        <begin position="1432"/>
        <end position="1488"/>
    </location>
</feature>
<feature type="region of interest" description="Disordered" evidence="16">
    <location>
        <begin position="1215"/>
        <end position="1277"/>
    </location>
</feature>
<dbReference type="GO" id="GO:0016327">
    <property type="term" value="C:apicolateral plasma membrane"/>
    <property type="evidence" value="ECO:0007669"/>
    <property type="project" value="EnsemblMetazoa"/>
</dbReference>
<feature type="region of interest" description="Disordered" evidence="16">
    <location>
        <begin position="793"/>
        <end position="821"/>
    </location>
</feature>
<keyword evidence="5" id="KW-0796">Tight junction</keyword>
<dbReference type="Pfam" id="PF07653">
    <property type="entry name" value="SH3_2"/>
    <property type="match status" value="1"/>
</dbReference>
<keyword evidence="12" id="KW-0472">Membrane</keyword>
<dbReference type="GO" id="GO:0005524">
    <property type="term" value="F:ATP binding"/>
    <property type="evidence" value="ECO:0007669"/>
    <property type="project" value="UniProtKB-KW"/>
</dbReference>
<feature type="region of interest" description="Disordered" evidence="16">
    <location>
        <begin position="638"/>
        <end position="661"/>
    </location>
</feature>
<dbReference type="GO" id="GO:0005923">
    <property type="term" value="C:bicellular tight junction"/>
    <property type="evidence" value="ECO:0007669"/>
    <property type="project" value="UniProtKB-SubCell"/>
</dbReference>
<feature type="compositionally biased region" description="Basic and acidic residues" evidence="16">
    <location>
        <begin position="1225"/>
        <end position="1236"/>
    </location>
</feature>
<dbReference type="PROSITE" id="PS51022">
    <property type="entry name" value="L27"/>
    <property type="match status" value="1"/>
</dbReference>
<dbReference type="GO" id="GO:0042461">
    <property type="term" value="P:photoreceptor cell development"/>
    <property type="evidence" value="ECO:0007669"/>
    <property type="project" value="EnsemblMetazoa"/>
</dbReference>
<dbReference type="CDD" id="cd06798">
    <property type="entry name" value="PDZ_MPP5-like"/>
    <property type="match status" value="1"/>
</dbReference>
<evidence type="ECO:0000259" key="20">
    <source>
        <dbReference type="PROSITE" id="PS51022"/>
    </source>
</evidence>
<dbReference type="GO" id="GO:0007420">
    <property type="term" value="P:brain development"/>
    <property type="evidence" value="ECO:0007669"/>
    <property type="project" value="UniProtKB-ARBA"/>
</dbReference>
<dbReference type="SMART" id="SM00072">
    <property type="entry name" value="GuKc"/>
    <property type="match status" value="1"/>
</dbReference>
<keyword evidence="11" id="KW-0965">Cell junction</keyword>
<sequence>MQANSSRSNLSAQSSGTPSASTISSSQGKQQVVELSGYVIILVENVEGKIKLYGSPPDRDNLEVGDEILEVNGLTLENISRTEVIRHIHDCIKSCTICLRVRKKNDSRLAWDIGNSVQDAFVIAVEEHARERLQRLAALNRVTPVDITQLSKKLQQTKSGTATSQRQDLSFLNESTPIYVTSFTSNQITCSSSTMTTATAGGPISAPSLATATTTVPTASSHTTTVVAQIEHGASALVSAAVAAATAADRNANSTTSAALKQTANCTGNSISSFGNASTTSSQSTSSATGHIYQTSQAQQQQLQQLQQQLAAAAAAGKPLQAKSLLASSLQHLAEEVDNEDLDDDDDVDGANYCGITYISYNNKHAQLPTTTLPATTALPAAAASLATTAAIYQQRQQHQVHHHNHPPTTSQLNRPTAPAPLQLGGPINPSFVDAQTSTSPLMAQHLLQQQQDVDAAPPSSSSSAVVVMERHVHGTTTPKTEYSTAISSGQLQQAFAELQLHSSNNNATQQQQQQHLLLSNNNNSNNSMAAAQTTASLMKNCDLLISNNLYPPRRELLEDVIVHQASDVHSYSTSASAAIASSSNRTQQHHQLLSAAYELQQQQQQQQQQLQLQQQQQQQNSPTSSISIGRTELLLGDQSLRQDPRGNRRRSGSSIVVLDGDDLKPCLPDDYISGQHHLNHQQQLQLQQQLQQQHPLQQQHYRTHSGDIREIDQEMLTMLSVNQDNGPHREMAVDCPDTFIARNKTPPRYPPPRPPQKHKKSTTNTNTTTTTITAMTNNDHANKMLIVAYHSSHQHEQLQQQQQQPPPPHHEQQQQHPSKTTTTTIALDVATQNMYNQKQQNKLEQIENYENCLQSEQHEQHEQLEQQKQHQVTTAVAVATQVAQQQTPSHKLQATLSSDPNGNSNSNSNTVGGSSSSNNSSITDDFLCVVDGLYQGRKDSASPSSSAFDEVMSKHTLDSFGSIAYRHLHQQHQATSNGNSSNTSNTNSNGNSNGNNTSNNTAASTNKTATVSKTGVSSSNSNSNSLNSSNSSMHTSSSSSGHSSNIASATSSSSSSGTSSSTVPDDLSLAPPGYEVSQQQQQQQQQKQQHLVASPVTMLLPPMAKHRELPVDVPDSFIEMVKTTPRYPPPAHLSSRGSLLSNGSASTAHTTLSSMGVSPSPVTATAAAAAAASAAATTSATTLACATTAVAVAAAAAAVSGVADGDARRVVDELNGNAKPVPPPRDHLRVEKDGRLVNCSPAPQLPDRRAPGNASSGSSGAAMHPLQQQQQQQQQIAQIVEPTLEQLDSIKKYQEQLRRRREEEERIAQQNEFLRNSLRGSRKLKALQDTATPGKAIAQQQQQQATLATQVVGVENEAYLPDEDQPQAEQIDGYGELIAALTRLQNQLSKSGLSTLAGRVSAAHSVLASASVAHVLAARTAVLQRRRSRVSGPLHHNALGLQKDIVELLTQSNTAAAIELGNLLTSHEMEGLLLAHDRIANHTDGTPSPTPTPTPAIGAATGSTISSPVAGPKRNLGMVVPPPVVPPPLAQRGAMPLPRGESPPPVPMPPLATIPMSMPVNLPMSACFGTLNDQNDNIRIIQIEKSTEPLGATVRNEGEAVVIGRIVRGGAAEKSGLLHEGDEILEVNGQELRGKTVNEVCALLGAMQGTLTFLIVPAGSPPSGGIMGGTTGSQLAGLGGAHRDTAVLHVRAHFDYDPEDDLYIPCRELGISFQKGDVLHVISREDPNWWQAYREGEEDQTLAGLIPSQSFQHQRETMKLAIAEEAGLARSRGKDGSGSKGATLLCARKGRKKKKKASSEAGYPLYATTAPDETDPEEILTYEEVALYYPRATHKRPIVLIGPPNIGRHELRQRLMADSERFSAAVPHTSRARREGEVPGVDYHFITRQAFEADILARRFVEHGEYEKAYYGTSLEAIRTVVASGKICVLNLHPQSLKLLRASDLKPYVVLVAPPSLDKLRQKKLRNGEPFKEEELKDIIATARDMEARWGHLFDMIIINNDTERAYHQLLAEINSLEREPQWVPAQWVHNNRDES</sequence>
<dbReference type="GO" id="GO:0035003">
    <property type="term" value="C:subapical complex"/>
    <property type="evidence" value="ECO:0007669"/>
    <property type="project" value="EnsemblMetazoa"/>
</dbReference>
<dbReference type="Gene3D" id="3.40.50.300">
    <property type="entry name" value="P-loop containing nucleotide triphosphate hydrolases"/>
    <property type="match status" value="1"/>
</dbReference>
<dbReference type="PROSITE" id="PS50002">
    <property type="entry name" value="SH3"/>
    <property type="match status" value="1"/>
</dbReference>
<feature type="compositionally biased region" description="Low complexity" evidence="16">
    <location>
        <begin position="898"/>
        <end position="922"/>
    </location>
</feature>
<feature type="domain" description="PDZ" evidence="19">
    <location>
        <begin position="1581"/>
        <end position="1660"/>
    </location>
</feature>
<feature type="domain" description="PDZ" evidence="19">
    <location>
        <begin position="54"/>
        <end position="103"/>
    </location>
</feature>
<evidence type="ECO:0000256" key="3">
    <source>
        <dbReference type="ARBA" id="ARBA00004435"/>
    </source>
</evidence>
<dbReference type="PROSITE" id="PS50106">
    <property type="entry name" value="PDZ"/>
    <property type="match status" value="2"/>
</dbReference>
<keyword evidence="8" id="KW-0677">Repeat</keyword>
<dbReference type="InterPro" id="IPR008145">
    <property type="entry name" value="GK/Ca_channel_bsu"/>
</dbReference>
<dbReference type="FunFam" id="2.30.42.10:FF:000216">
    <property type="entry name" value="Uncharacterized protein, isoform F"/>
    <property type="match status" value="1"/>
</dbReference>
<dbReference type="PROSITE" id="PS00856">
    <property type="entry name" value="GUANYLATE_KINASE_1"/>
    <property type="match status" value="1"/>
</dbReference>
<keyword evidence="22" id="KW-1185">Reference proteome</keyword>
<dbReference type="InterPro" id="IPR004172">
    <property type="entry name" value="L27_dom"/>
</dbReference>
<dbReference type="InterPro" id="IPR027417">
    <property type="entry name" value="P-loop_NTPase"/>
</dbReference>
<dbReference type="InterPro" id="IPR001452">
    <property type="entry name" value="SH3_domain"/>
</dbReference>
<dbReference type="Gene3D" id="2.30.30.40">
    <property type="entry name" value="SH3 Domains"/>
    <property type="match status" value="1"/>
</dbReference>
<feature type="compositionally biased region" description="Low complexity" evidence="16">
    <location>
        <begin position="1252"/>
        <end position="1276"/>
    </location>
</feature>
<evidence type="ECO:0000256" key="8">
    <source>
        <dbReference type="ARBA" id="ARBA00022737"/>
    </source>
</evidence>
<dbReference type="InterPro" id="IPR014775">
    <property type="entry name" value="L27_C"/>
</dbReference>
<feature type="region of interest" description="Disordered" evidence="16">
    <location>
        <begin position="883"/>
        <end position="922"/>
    </location>
</feature>
<evidence type="ECO:0000256" key="1">
    <source>
        <dbReference type="ARBA" id="ARBA00004202"/>
    </source>
</evidence>
<dbReference type="InterPro" id="IPR001478">
    <property type="entry name" value="PDZ"/>
</dbReference>
<dbReference type="InterPro" id="IPR020590">
    <property type="entry name" value="Guanylate_kinase_CS"/>
</dbReference>
<dbReference type="InterPro" id="IPR008144">
    <property type="entry name" value="Guanylate_kin-like_dom"/>
</dbReference>
<evidence type="ECO:0000256" key="4">
    <source>
        <dbReference type="ARBA" id="ARBA00007014"/>
    </source>
</evidence>
<organism evidence="21 22">
    <name type="scientific">Drosophila yakuba</name>
    <name type="common">Fruit fly</name>
    <dbReference type="NCBI Taxonomy" id="7245"/>
    <lineage>
        <taxon>Eukaryota</taxon>
        <taxon>Metazoa</taxon>
        <taxon>Ecdysozoa</taxon>
        <taxon>Arthropoda</taxon>
        <taxon>Hexapoda</taxon>
        <taxon>Insecta</taxon>
        <taxon>Pterygota</taxon>
        <taxon>Neoptera</taxon>
        <taxon>Endopterygota</taxon>
        <taxon>Diptera</taxon>
        <taxon>Brachycera</taxon>
        <taxon>Muscomorpha</taxon>
        <taxon>Ephydroidea</taxon>
        <taxon>Drosophilidae</taxon>
        <taxon>Drosophila</taxon>
        <taxon>Sophophora</taxon>
    </lineage>
</organism>
<dbReference type="FunFam" id="2.30.42.10:FF:000088">
    <property type="entry name" value="MAGUK p55 subfamily member 5"/>
    <property type="match status" value="1"/>
</dbReference>
<protein>
    <recommendedName>
        <fullName evidence="13">Protein PALS1</fullName>
    </recommendedName>
    <alternativeName>
        <fullName evidence="14">Protein associated with Lin-7 1</fullName>
    </alternativeName>
</protein>
<dbReference type="InterPro" id="IPR036034">
    <property type="entry name" value="PDZ_sf"/>
</dbReference>
<dbReference type="CDD" id="cd00136">
    <property type="entry name" value="PDZ_canonical"/>
    <property type="match status" value="1"/>
</dbReference>
<evidence type="ECO:0000256" key="9">
    <source>
        <dbReference type="ARBA" id="ARBA00022741"/>
    </source>
</evidence>
<feature type="compositionally biased region" description="Low complexity" evidence="16">
    <location>
        <begin position="1018"/>
        <end position="1063"/>
    </location>
</feature>
<feature type="domain" description="Guanylate kinase-like" evidence="18">
    <location>
        <begin position="1836"/>
        <end position="2016"/>
    </location>
</feature>
<dbReference type="GO" id="GO:0016332">
    <property type="term" value="P:establishment or maintenance of polarity of embryonic epithelium"/>
    <property type="evidence" value="ECO:0007669"/>
    <property type="project" value="EnsemblMetazoa"/>
</dbReference>
<evidence type="ECO:0000256" key="10">
    <source>
        <dbReference type="ARBA" id="ARBA00022840"/>
    </source>
</evidence>
<feature type="region of interest" description="Disordered" evidence="16">
    <location>
        <begin position="742"/>
        <end position="778"/>
    </location>
</feature>
<feature type="region of interest" description="Disordered" evidence="16">
    <location>
        <begin position="1129"/>
        <end position="1161"/>
    </location>
</feature>
<dbReference type="GO" id="GO:0040003">
    <property type="term" value="P:chitin-based cuticle development"/>
    <property type="evidence" value="ECO:0007669"/>
    <property type="project" value="EnsemblMetazoa"/>
</dbReference>
<dbReference type="Pfam" id="PF00595">
    <property type="entry name" value="PDZ"/>
    <property type="match status" value="2"/>
</dbReference>
<dbReference type="Gene3D" id="1.20.1270.460">
    <property type="match status" value="1"/>
</dbReference>
<comment type="subcellular location">
    <subcellularLocation>
        <location evidence="2">Apical cell membrane</location>
    </subcellularLocation>
    <subcellularLocation>
        <location evidence="3">Cell junction</location>
        <location evidence="3">Tight junction</location>
    </subcellularLocation>
    <subcellularLocation>
        <location evidence="1">Cell membrane</location>
        <topology evidence="1">Peripheral membrane protein</topology>
    </subcellularLocation>
</comment>
<evidence type="ECO:0000256" key="7">
    <source>
        <dbReference type="ARBA" id="ARBA00022475"/>
    </source>
</evidence>
<dbReference type="GO" id="GO:2000397">
    <property type="term" value="P:positive regulation of ubiquitin-dependent endocytosis"/>
    <property type="evidence" value="ECO:0007669"/>
    <property type="project" value="EnsemblMetazoa"/>
</dbReference>